<feature type="signal peptide" evidence="10">
    <location>
        <begin position="1"/>
        <end position="18"/>
    </location>
</feature>
<organism evidence="11 12">
    <name type="scientific">Parambassis ranga</name>
    <name type="common">Indian glassy fish</name>
    <dbReference type="NCBI Taxonomy" id="210632"/>
    <lineage>
        <taxon>Eukaryota</taxon>
        <taxon>Metazoa</taxon>
        <taxon>Chordata</taxon>
        <taxon>Craniata</taxon>
        <taxon>Vertebrata</taxon>
        <taxon>Euteleostomi</taxon>
        <taxon>Actinopterygii</taxon>
        <taxon>Neopterygii</taxon>
        <taxon>Teleostei</taxon>
        <taxon>Neoteleostei</taxon>
        <taxon>Acanthomorphata</taxon>
        <taxon>Ovalentaria</taxon>
        <taxon>Ambassidae</taxon>
        <taxon>Parambassis</taxon>
    </lineage>
</organism>
<keyword evidence="9" id="KW-1133">Transmembrane helix</keyword>
<dbReference type="GO" id="GO:0016255">
    <property type="term" value="P:attachment of GPI anchor to protein"/>
    <property type="evidence" value="ECO:0007669"/>
    <property type="project" value="InterPro"/>
</dbReference>
<proteinExistence type="inferred from homology"/>
<dbReference type="PANTHER" id="PTHR48067:SF1">
    <property type="entry name" value="GPI-ANCHOR TRANSAMIDASE"/>
    <property type="match status" value="1"/>
</dbReference>
<evidence type="ECO:0000313" key="12">
    <source>
        <dbReference type="RefSeq" id="XP_028284156.1"/>
    </source>
</evidence>
<gene>
    <name evidence="12" type="primary">pigk</name>
</gene>
<feature type="chain" id="PRO_5027776748" description="GPI-anchor transamidase" evidence="10">
    <location>
        <begin position="19"/>
        <end position="383"/>
    </location>
</feature>
<dbReference type="PIRSF" id="PIRSF500138">
    <property type="entry name" value="GPI8"/>
    <property type="match status" value="1"/>
</dbReference>
<evidence type="ECO:0000313" key="11">
    <source>
        <dbReference type="Proteomes" id="UP000515145"/>
    </source>
</evidence>
<reference evidence="12" key="1">
    <citation type="submission" date="2025-08" db="UniProtKB">
        <authorList>
            <consortium name="RefSeq"/>
        </authorList>
    </citation>
    <scope>IDENTIFICATION</scope>
</reference>
<evidence type="ECO:0000256" key="1">
    <source>
        <dbReference type="ARBA" id="ARBA00004687"/>
    </source>
</evidence>
<comment type="similarity">
    <text evidence="2">Belongs to the peptidase C13 family.</text>
</comment>
<dbReference type="PANTHER" id="PTHR48067">
    <property type="entry name" value="GPI-ANCHOR TRANSAMIDASE"/>
    <property type="match status" value="1"/>
</dbReference>
<dbReference type="PIRSF" id="PIRSF019663">
    <property type="entry name" value="Legumain"/>
    <property type="match status" value="1"/>
</dbReference>
<comment type="subunit">
    <text evidence="7">Heteropentamer. Part of the GPI-anchor transamidase complex, consisting of PIGK, PIGT, PIGS, PIGU and GAA1. Interacts with GPAA1. Interacts with PIGT; this interaction, via a disulfide link, stabilizes the expression of GAA1 and PIGK and links them to PIGS.</text>
</comment>
<dbReference type="Gene3D" id="3.40.50.1460">
    <property type="match status" value="1"/>
</dbReference>
<dbReference type="GO" id="GO:0003923">
    <property type="term" value="F:GPI-anchor transamidase activity"/>
    <property type="evidence" value="ECO:0007669"/>
    <property type="project" value="InterPro"/>
</dbReference>
<keyword evidence="11" id="KW-1185">Reference proteome</keyword>
<dbReference type="InterPro" id="IPR028361">
    <property type="entry name" value="GPI_transamidase"/>
</dbReference>
<dbReference type="GO" id="GO:0006508">
    <property type="term" value="P:proteolysis"/>
    <property type="evidence" value="ECO:0007669"/>
    <property type="project" value="InterPro"/>
</dbReference>
<evidence type="ECO:0000256" key="3">
    <source>
        <dbReference type="ARBA" id="ARBA00019393"/>
    </source>
</evidence>
<keyword evidence="5 10" id="KW-0732">Signal</keyword>
<evidence type="ECO:0000256" key="5">
    <source>
        <dbReference type="ARBA" id="ARBA00022729"/>
    </source>
</evidence>
<evidence type="ECO:0000256" key="2">
    <source>
        <dbReference type="ARBA" id="ARBA00009941"/>
    </source>
</evidence>
<dbReference type="GO" id="GO:0042765">
    <property type="term" value="C:GPI-anchor transamidase complex"/>
    <property type="evidence" value="ECO:0007669"/>
    <property type="project" value="InterPro"/>
</dbReference>
<evidence type="ECO:0000256" key="6">
    <source>
        <dbReference type="ARBA" id="ARBA00029842"/>
    </source>
</evidence>
<sequence>MKKLKLLILFATYLLADSVNIEDSAGQFFSSGHTNNWAVLVCTSRFWFNYRHVANTLSVYRSVKRLGIPDSHIVLMLADDMACNHRNPKPATVFSHKNMELNVYGDDVEVDYRGYEVTVENFLRVLTGRLPPSTPRSKRLLSDDRSNILIYLTGHGGNGFLKFQDSEEISNVELADAFEQMWQKRRYNELLFIIDTCQGASMYERFYSPNLMALASSQVGEDSLSHQPDLAIGVHLMDRYTFYLLEFLEDIHPASKTNMNDLFKVCPKSQCVSTPGHRTDLFLRDPGSVLITDFFGSVRKVEITMEAISLTDPIKQMEENNVNGEVQTEVYSYVDQLPVSEIIHQKPKQKDWHPPDGFILGLWTLILMVFFKVYGIRHLKHIF</sequence>
<accession>A0A6P7K9I3</accession>
<evidence type="ECO:0000256" key="4">
    <source>
        <dbReference type="ARBA" id="ARBA00022502"/>
    </source>
</evidence>
<protein>
    <recommendedName>
        <fullName evidence="3">GPI-anchor transamidase</fullName>
    </recommendedName>
    <alternativeName>
        <fullName evidence="6">Phosphatidylinositol-glycan biosynthesis class K protein</fullName>
    </alternativeName>
</protein>
<dbReference type="UniPathway" id="UPA00196"/>
<evidence type="ECO:0000256" key="7">
    <source>
        <dbReference type="ARBA" id="ARBA00093482"/>
    </source>
</evidence>
<comment type="pathway">
    <text evidence="1">Glycolipid biosynthesis; glycosylphosphatidylinositol-anchor biosynthesis.</text>
</comment>
<dbReference type="CTD" id="10026"/>
<keyword evidence="4" id="KW-0337">GPI-anchor biosynthesis</keyword>
<evidence type="ECO:0000256" key="10">
    <source>
        <dbReference type="SAM" id="SignalP"/>
    </source>
</evidence>
<feature type="transmembrane region" description="Helical" evidence="9">
    <location>
        <begin position="357"/>
        <end position="375"/>
    </location>
</feature>
<dbReference type="RefSeq" id="XP_028284156.1">
    <property type="nucleotide sequence ID" value="XM_028428355.1"/>
</dbReference>
<keyword evidence="9" id="KW-0812">Transmembrane</keyword>
<name>A0A6P7K9I3_9TELE</name>
<dbReference type="PRINTS" id="PR00776">
    <property type="entry name" value="HEMOGLOBNASE"/>
</dbReference>
<dbReference type="FunFam" id="3.40.50.1460:FF:000002">
    <property type="entry name" value="GPI-anchor transamidase"/>
    <property type="match status" value="1"/>
</dbReference>
<dbReference type="InParanoid" id="A0A6P7K9I3"/>
<dbReference type="InterPro" id="IPR001096">
    <property type="entry name" value="Peptidase_C13"/>
</dbReference>
<dbReference type="AlphaFoldDB" id="A0A6P7K9I3"/>
<feature type="active site" evidence="8">
    <location>
        <position position="155"/>
    </location>
</feature>
<keyword evidence="9" id="KW-0472">Membrane</keyword>
<dbReference type="Pfam" id="PF01650">
    <property type="entry name" value="Peptidase_C13"/>
    <property type="match status" value="1"/>
</dbReference>
<dbReference type="Proteomes" id="UP000515145">
    <property type="component" value="Chromosome 17"/>
</dbReference>
<dbReference type="GO" id="GO:0006506">
    <property type="term" value="P:GPI anchor biosynthetic process"/>
    <property type="evidence" value="ECO:0007669"/>
    <property type="project" value="UniProtKB-UniPathway"/>
</dbReference>
<evidence type="ECO:0000256" key="8">
    <source>
        <dbReference type="PIRSR" id="PIRSR019663-1"/>
    </source>
</evidence>
<dbReference type="GeneID" id="114450327"/>
<dbReference type="OrthoDB" id="192611at2759"/>
<dbReference type="FunCoup" id="A0A6P7K9I3">
    <property type="interactions" value="986"/>
</dbReference>
<feature type="active site" description="Nucleophile" evidence="8">
    <location>
        <position position="197"/>
    </location>
</feature>
<evidence type="ECO:0000256" key="9">
    <source>
        <dbReference type="SAM" id="Phobius"/>
    </source>
</evidence>